<dbReference type="Pfam" id="PF01432">
    <property type="entry name" value="Peptidase_M3"/>
    <property type="match status" value="1"/>
</dbReference>
<proteinExistence type="inferred from homology"/>
<dbReference type="PANTHER" id="PTHR43660">
    <property type="entry name" value="DIPEPTIDYL CARBOXYPEPTIDASE"/>
    <property type="match status" value="1"/>
</dbReference>
<dbReference type="SUPFAM" id="SSF55486">
    <property type="entry name" value="Metalloproteases ('zincins'), catalytic domain"/>
    <property type="match status" value="1"/>
</dbReference>
<dbReference type="InterPro" id="IPR034005">
    <property type="entry name" value="M3A_DCP"/>
</dbReference>
<dbReference type="Proteomes" id="UP001606134">
    <property type="component" value="Unassembled WGS sequence"/>
</dbReference>
<evidence type="ECO:0000256" key="2">
    <source>
        <dbReference type="ARBA" id="ARBA00022670"/>
    </source>
</evidence>
<dbReference type="EMBL" id="JBIGIC010000002">
    <property type="protein sequence ID" value="MFG6485778.1"/>
    <property type="molecule type" value="Genomic_DNA"/>
</dbReference>
<keyword evidence="6 7" id="KW-0482">Metalloprotease</keyword>
<dbReference type="InterPro" id="IPR024077">
    <property type="entry name" value="Neurolysin/TOP_dom2"/>
</dbReference>
<evidence type="ECO:0000256" key="3">
    <source>
        <dbReference type="ARBA" id="ARBA00022723"/>
    </source>
</evidence>
<dbReference type="InterPro" id="IPR001567">
    <property type="entry name" value="Pept_M3A_M3B_dom"/>
</dbReference>
<comment type="similarity">
    <text evidence="1 7">Belongs to the peptidase M3 family.</text>
</comment>
<keyword evidence="2 7" id="KW-0645">Protease</keyword>
<dbReference type="RefSeq" id="WP_394406537.1">
    <property type="nucleotide sequence ID" value="NZ_JBIGIC010000002.1"/>
</dbReference>
<dbReference type="InterPro" id="IPR024079">
    <property type="entry name" value="MetalloPept_cat_dom_sf"/>
</dbReference>
<accession>A0ABW7H7X3</accession>
<evidence type="ECO:0000313" key="10">
    <source>
        <dbReference type="Proteomes" id="UP001606134"/>
    </source>
</evidence>
<evidence type="ECO:0000256" key="1">
    <source>
        <dbReference type="ARBA" id="ARBA00006040"/>
    </source>
</evidence>
<evidence type="ECO:0000256" key="7">
    <source>
        <dbReference type="RuleBase" id="RU003435"/>
    </source>
</evidence>
<sequence>MSNPLLQDWAGPHGLPPFADIHPAHFQPAFEAALAAHRAEIDAIANEAEAPSFANTLAAFDASGRLLTRLEHLFYTLAASATSPDLQAVQRALAAPLAAHNSAVYMHAGLFARVDALFEQRERLGLMGEPLRLLERVHLDFLRAGARLEPEAKTRYAAVMARLAELNTRFAQNVLAAENGYQLRLTTEAELAGLPGFVRAAARQAAVDRGMEEGVHVVTLSRSLIVPFLSFSARRDLREQAWRAWVGRGDDTGDTDNRAICQEILELRAEQARLHGHACYADFALEDTMARNQSAVMSLLERVWQPALAAQAREREAVQGAMAAAGATHALEPWDWRFYAEQARRARFELDEAEVKPYFPLDRMVAAMFDCASRLFGLQFTPRPDIAAYHADVRAYEVLNADGSLRGLFLQDNFARPPKRSGAWMNALRNQSRALGATPIILNNNNFARGAAGEPTLLSFDDVRTLFHEFGHGLHGLLSDVEYERLAGTQVLRDFVELPSQLYEHWMAEPEVLKKFARHWQTDEPLPDALLAKLQAARQFGQGYETLRYTASALVDMAAHALPGAPADVVAFERDTLAKWGLPAEVGMNHRLTHFQHLFSSAGYAAGYYVYLWAEVLDCDAFDAFVEAGNVFDLAVAARLRECILSAGNSAEPGAAFRAFRGRDPVVEPMLKDRGLLQPAG</sequence>
<dbReference type="InterPro" id="IPR045090">
    <property type="entry name" value="Pept_M3A_M3B"/>
</dbReference>
<comment type="caution">
    <text evidence="9">The sequence shown here is derived from an EMBL/GenBank/DDBJ whole genome shotgun (WGS) entry which is preliminary data.</text>
</comment>
<evidence type="ECO:0000256" key="5">
    <source>
        <dbReference type="ARBA" id="ARBA00022833"/>
    </source>
</evidence>
<evidence type="ECO:0000256" key="6">
    <source>
        <dbReference type="ARBA" id="ARBA00023049"/>
    </source>
</evidence>
<evidence type="ECO:0000259" key="8">
    <source>
        <dbReference type="Pfam" id="PF01432"/>
    </source>
</evidence>
<protein>
    <submittedName>
        <fullName evidence="9">M3 family metallopeptidase</fullName>
    </submittedName>
</protein>
<comment type="cofactor">
    <cofactor evidence="7">
        <name>Zn(2+)</name>
        <dbReference type="ChEBI" id="CHEBI:29105"/>
    </cofactor>
    <text evidence="7">Binds 1 zinc ion.</text>
</comment>
<keyword evidence="3 7" id="KW-0479">Metal-binding</keyword>
<keyword evidence="10" id="KW-1185">Reference proteome</keyword>
<organism evidence="9 10">
    <name type="scientific">Pelomonas candidula</name>
    <dbReference type="NCBI Taxonomy" id="3299025"/>
    <lineage>
        <taxon>Bacteria</taxon>
        <taxon>Pseudomonadati</taxon>
        <taxon>Pseudomonadota</taxon>
        <taxon>Betaproteobacteria</taxon>
        <taxon>Burkholderiales</taxon>
        <taxon>Sphaerotilaceae</taxon>
        <taxon>Roseateles</taxon>
    </lineage>
</organism>
<keyword evidence="5 7" id="KW-0862">Zinc</keyword>
<dbReference type="PANTHER" id="PTHR43660:SF1">
    <property type="entry name" value="DIPEPTIDYL CARBOXYPEPTIDASE"/>
    <property type="match status" value="1"/>
</dbReference>
<dbReference type="Gene3D" id="1.10.1370.10">
    <property type="entry name" value="Neurolysin, domain 3"/>
    <property type="match status" value="1"/>
</dbReference>
<name>A0ABW7H7X3_9BURK</name>
<evidence type="ECO:0000313" key="9">
    <source>
        <dbReference type="EMBL" id="MFG6485778.1"/>
    </source>
</evidence>
<keyword evidence="4 7" id="KW-0378">Hydrolase</keyword>
<reference evidence="9 10" key="1">
    <citation type="submission" date="2024-08" db="EMBL/GenBank/DDBJ databases">
        <authorList>
            <person name="Lu H."/>
        </authorList>
    </citation>
    <scope>NUCLEOTIDE SEQUENCE [LARGE SCALE GENOMIC DNA]</scope>
    <source>
        <strain evidence="9 10">BYS78W</strain>
    </source>
</reference>
<gene>
    <name evidence="9" type="ORF">ACG04R_03785</name>
</gene>
<feature type="domain" description="Peptidase M3A/M3B catalytic" evidence="8">
    <location>
        <begin position="232"/>
        <end position="675"/>
    </location>
</feature>
<evidence type="ECO:0000256" key="4">
    <source>
        <dbReference type="ARBA" id="ARBA00022801"/>
    </source>
</evidence>
<dbReference type="CDD" id="cd06456">
    <property type="entry name" value="M3A_DCP"/>
    <property type="match status" value="1"/>
</dbReference>
<dbReference type="Gene3D" id="3.40.390.10">
    <property type="entry name" value="Collagenase (Catalytic Domain)"/>
    <property type="match status" value="1"/>
</dbReference>